<dbReference type="GO" id="GO:0005739">
    <property type="term" value="C:mitochondrion"/>
    <property type="evidence" value="ECO:0007669"/>
    <property type="project" value="UniProtKB-SubCell"/>
</dbReference>
<dbReference type="OrthoDB" id="4185441at2759"/>
<dbReference type="eggNOG" id="ENOG502RQYE">
    <property type="taxonomic scope" value="Eukaryota"/>
</dbReference>
<keyword evidence="5" id="KW-0496">Mitochondrion</keyword>
<protein>
    <recommendedName>
        <fullName evidence="3">Altered inheritance of mitochondria protein 9, mitochondrial</fullName>
    </recommendedName>
    <alternativeName>
        <fullName evidence="6">Found in mitochondrial proteome protein 29</fullName>
    </alternativeName>
</protein>
<dbReference type="PANTHER" id="PTHR36091">
    <property type="entry name" value="ALTERED INHERITANCE OF MITOCHONDRIA PROTEIN 9, MITOCHONDRIAL"/>
    <property type="match status" value="1"/>
</dbReference>
<reference evidence="7 8" key="1">
    <citation type="journal article" date="2011" name="PLoS Genet.">
        <title>Comparative genomic analysis of human fungal pathogens causing paracoccidioidomycosis.</title>
        <authorList>
            <person name="Desjardins C.A."/>
            <person name="Champion M.D."/>
            <person name="Holder J.W."/>
            <person name="Muszewska A."/>
            <person name="Goldberg J."/>
            <person name="Bailao A.M."/>
            <person name="Brigido M.M."/>
            <person name="Ferreira M.E."/>
            <person name="Garcia A.M."/>
            <person name="Grynberg M."/>
            <person name="Gujja S."/>
            <person name="Heiman D.I."/>
            <person name="Henn M.R."/>
            <person name="Kodira C.D."/>
            <person name="Leon-Narvaez H."/>
            <person name="Longo L.V."/>
            <person name="Ma L.J."/>
            <person name="Malavazi I."/>
            <person name="Matsuo A.L."/>
            <person name="Morais F.V."/>
            <person name="Pereira M."/>
            <person name="Rodriguez-Brito S."/>
            <person name="Sakthikumar S."/>
            <person name="Salem-Izacc S.M."/>
            <person name="Sykes S.M."/>
            <person name="Teixeira M.M."/>
            <person name="Vallejo M.C."/>
            <person name="Walter M.E."/>
            <person name="Yandava C."/>
            <person name="Young S."/>
            <person name="Zeng Q."/>
            <person name="Zucker J."/>
            <person name="Felipe M.S."/>
            <person name="Goldman G.H."/>
            <person name="Haas B.J."/>
            <person name="McEwen J.G."/>
            <person name="Nino-Vega G."/>
            <person name="Puccia R."/>
            <person name="San-Blas G."/>
            <person name="Soares C.M."/>
            <person name="Birren B.W."/>
            <person name="Cuomo C.A."/>
        </authorList>
    </citation>
    <scope>NUCLEOTIDE SEQUENCE [LARGE SCALE GENOMIC DNA]</scope>
    <source>
        <strain evidence="8">ATCC MYA-826 / Pb01</strain>
    </source>
</reference>
<organism evidence="7 8">
    <name type="scientific">Paracoccidioides lutzii (strain ATCC MYA-826 / Pb01)</name>
    <name type="common">Paracoccidioides brasiliensis</name>
    <dbReference type="NCBI Taxonomy" id="502779"/>
    <lineage>
        <taxon>Eukaryota</taxon>
        <taxon>Fungi</taxon>
        <taxon>Dikarya</taxon>
        <taxon>Ascomycota</taxon>
        <taxon>Pezizomycotina</taxon>
        <taxon>Eurotiomycetes</taxon>
        <taxon>Eurotiomycetidae</taxon>
        <taxon>Onygenales</taxon>
        <taxon>Ajellomycetaceae</taxon>
        <taxon>Paracoccidioides</taxon>
    </lineage>
</organism>
<accession>C1GTD8</accession>
<dbReference type="InterPro" id="IPR011009">
    <property type="entry name" value="Kinase-like_dom_sf"/>
</dbReference>
<comment type="subcellular location">
    <subcellularLocation>
        <location evidence="1">Mitochondrion</location>
    </subcellularLocation>
</comment>
<dbReference type="GeneID" id="9099179"/>
<name>C1GTD8_PARBA</name>
<dbReference type="HOGENOM" id="CLU_1103093_0_0_1"/>
<evidence type="ECO:0000256" key="6">
    <source>
        <dbReference type="ARBA" id="ARBA00031849"/>
    </source>
</evidence>
<proteinExistence type="inferred from homology"/>
<dbReference type="PANTHER" id="PTHR36091:SF1">
    <property type="entry name" value="ALTERED INHERITANCE OF MITOCHONDRIA PROTEIN 9, MITOCHONDRIAL"/>
    <property type="match status" value="1"/>
</dbReference>
<keyword evidence="4" id="KW-0809">Transit peptide</keyword>
<evidence type="ECO:0000256" key="1">
    <source>
        <dbReference type="ARBA" id="ARBA00004173"/>
    </source>
</evidence>
<dbReference type="VEuPathDB" id="FungiDB:PAAG_01783"/>
<gene>
    <name evidence="7" type="ORF">PAAG_01783</name>
</gene>
<evidence type="ECO:0000313" key="7">
    <source>
        <dbReference type="EMBL" id="EEH39594.2"/>
    </source>
</evidence>
<dbReference type="KEGG" id="pbl:PAAG_01783"/>
<dbReference type="EMBL" id="KN293995">
    <property type="protein sequence ID" value="EEH39594.2"/>
    <property type="molecule type" value="Genomic_DNA"/>
</dbReference>
<dbReference type="RefSeq" id="XP_015701451.1">
    <property type="nucleotide sequence ID" value="XM_015844447.1"/>
</dbReference>
<evidence type="ECO:0000256" key="5">
    <source>
        <dbReference type="ARBA" id="ARBA00023128"/>
    </source>
</evidence>
<keyword evidence="8" id="KW-1185">Reference proteome</keyword>
<evidence type="ECO:0000256" key="2">
    <source>
        <dbReference type="ARBA" id="ARBA00005543"/>
    </source>
</evidence>
<dbReference type="Proteomes" id="UP000002059">
    <property type="component" value="Partially assembled WGS sequence"/>
</dbReference>
<comment type="similarity">
    <text evidence="2">Belongs to the AIM9 family.</text>
</comment>
<dbReference type="SUPFAM" id="SSF56112">
    <property type="entry name" value="Protein kinase-like (PK-like)"/>
    <property type="match status" value="1"/>
</dbReference>
<sequence length="252" mass="28501">MSSIQLCSQRGSTFRFDSKYHNASSEIAAQTGGAPSYKHISKITDGQYNKVYRFVMDNSAVAIASLPYLTSGVTVYYSTALSVATMLHVLGSNNLGLPGPRVLVWDAKGTVPIGSEYILTEEAKGTQLKEVWLAMEVRDRVAVIKDLVSIHKRHLRWGFLDIEGPIPYKFSDEKLNAQTDRAAKFNELLDFWDMISHLVGQCRWSSNSTYPQAVELLAEMDRERIKSKDTDESIRADFQKWIDREAEQHHHS</sequence>
<dbReference type="AlphaFoldDB" id="C1GTD8"/>
<dbReference type="InterPro" id="IPR051035">
    <property type="entry name" value="Mito_inheritance_9"/>
</dbReference>
<evidence type="ECO:0000313" key="8">
    <source>
        <dbReference type="Proteomes" id="UP000002059"/>
    </source>
</evidence>
<evidence type="ECO:0000256" key="4">
    <source>
        <dbReference type="ARBA" id="ARBA00022946"/>
    </source>
</evidence>
<evidence type="ECO:0000256" key="3">
    <source>
        <dbReference type="ARBA" id="ARBA00016197"/>
    </source>
</evidence>